<evidence type="ECO:0000313" key="4">
    <source>
        <dbReference type="EMBL" id="ADK79237.1"/>
    </source>
</evidence>
<dbReference type="RefSeq" id="WP_013252701.1">
    <property type="nucleotide sequence ID" value="NC_014364.1"/>
</dbReference>
<dbReference type="EMBL" id="CP002116">
    <property type="protein sequence ID" value="ADK79237.1"/>
    <property type="molecule type" value="Genomic_DNA"/>
</dbReference>
<dbReference type="Proteomes" id="UP000002318">
    <property type="component" value="Chromosome"/>
</dbReference>
<keyword evidence="1 2" id="KW-0238">DNA-binding</keyword>
<dbReference type="SUPFAM" id="SSF46689">
    <property type="entry name" value="Homeodomain-like"/>
    <property type="match status" value="1"/>
</dbReference>
<dbReference type="PRINTS" id="PR00455">
    <property type="entry name" value="HTHTETR"/>
</dbReference>
<dbReference type="Gene3D" id="1.10.357.10">
    <property type="entry name" value="Tetracycline Repressor, domain 2"/>
    <property type="match status" value="1"/>
</dbReference>
<dbReference type="OrthoDB" id="355942at2"/>
<evidence type="ECO:0000313" key="5">
    <source>
        <dbReference type="Proteomes" id="UP000002318"/>
    </source>
</evidence>
<dbReference type="InterPro" id="IPR050624">
    <property type="entry name" value="HTH-type_Tx_Regulator"/>
</dbReference>
<protein>
    <submittedName>
        <fullName evidence="4">Transcriptional regulator, TetR family</fullName>
    </submittedName>
</protein>
<dbReference type="InterPro" id="IPR001647">
    <property type="entry name" value="HTH_TetR"/>
</dbReference>
<feature type="domain" description="HTH tetR-type" evidence="3">
    <location>
        <begin position="9"/>
        <end position="69"/>
    </location>
</feature>
<sequence length="194" mass="22324">MTGHEKRTLKKKENIKNASIELFSLYGIKKVSMNEIAEKAQVSKVSIYKYFNSKDDLIRYVIKAVSSEILSDINNIIESENPFPEKVKMIIMNKNQGLKFLRGDFFTELLSLDEVLNNYYEHEFKEKANSLMSKFIELGKTSGFIDKKVKTATILTYIHIFQKGVESNIGTLSGRDDISELIQLFFFGILSKQK</sequence>
<accession>E1R893</accession>
<organism evidence="4 5">
    <name type="scientific">Sediminispirochaeta smaragdinae (strain DSM 11293 / JCM 15392 / SEBR 4228)</name>
    <name type="common">Spirochaeta smaragdinae</name>
    <dbReference type="NCBI Taxonomy" id="573413"/>
    <lineage>
        <taxon>Bacteria</taxon>
        <taxon>Pseudomonadati</taxon>
        <taxon>Spirochaetota</taxon>
        <taxon>Spirochaetia</taxon>
        <taxon>Spirochaetales</taxon>
        <taxon>Spirochaetaceae</taxon>
        <taxon>Sediminispirochaeta</taxon>
    </lineage>
</organism>
<dbReference type="InterPro" id="IPR009057">
    <property type="entry name" value="Homeodomain-like_sf"/>
</dbReference>
<proteinExistence type="predicted"/>
<evidence type="ECO:0000259" key="3">
    <source>
        <dbReference type="PROSITE" id="PS50977"/>
    </source>
</evidence>
<dbReference type="PANTHER" id="PTHR43479">
    <property type="entry name" value="ACREF/ENVCD OPERON REPRESSOR-RELATED"/>
    <property type="match status" value="1"/>
</dbReference>
<dbReference type="KEGG" id="ssm:Spirs_0077"/>
<evidence type="ECO:0000256" key="2">
    <source>
        <dbReference type="PROSITE-ProRule" id="PRU00335"/>
    </source>
</evidence>
<dbReference type="HOGENOM" id="CLU_069356_30_2_12"/>
<name>E1R893_SEDSS</name>
<dbReference type="AlphaFoldDB" id="E1R893"/>
<reference evidence="4 5" key="1">
    <citation type="journal article" date="2010" name="Stand. Genomic Sci.">
        <title>Complete genome sequence of Spirochaeta smaragdinae type strain (SEBR 4228).</title>
        <authorList>
            <person name="Mavromatis K."/>
            <person name="Yasawong M."/>
            <person name="Chertkov O."/>
            <person name="Lapidus A."/>
            <person name="Lucas S."/>
            <person name="Nolan M."/>
            <person name="Del Rio T.G."/>
            <person name="Tice H."/>
            <person name="Cheng J.F."/>
            <person name="Pitluck S."/>
            <person name="Liolios K."/>
            <person name="Ivanova N."/>
            <person name="Tapia R."/>
            <person name="Han C."/>
            <person name="Bruce D."/>
            <person name="Goodwin L."/>
            <person name="Pati A."/>
            <person name="Chen A."/>
            <person name="Palaniappan K."/>
            <person name="Land M."/>
            <person name="Hauser L."/>
            <person name="Chang Y.J."/>
            <person name="Jeffries C.D."/>
            <person name="Detter J.C."/>
            <person name="Rohde M."/>
            <person name="Brambilla E."/>
            <person name="Spring S."/>
            <person name="Goker M."/>
            <person name="Sikorski J."/>
            <person name="Woyke T."/>
            <person name="Bristow J."/>
            <person name="Eisen J.A."/>
            <person name="Markowitz V."/>
            <person name="Hugenholtz P."/>
            <person name="Klenk H.P."/>
            <person name="Kyrpides N.C."/>
        </authorList>
    </citation>
    <scope>NUCLEOTIDE SEQUENCE [LARGE SCALE GENOMIC DNA]</scope>
    <source>
        <strain evidence="5">DSM 11293 / JCM 15392 / SEBR 4228</strain>
    </source>
</reference>
<dbReference type="Pfam" id="PF00440">
    <property type="entry name" value="TetR_N"/>
    <property type="match status" value="1"/>
</dbReference>
<dbReference type="GO" id="GO:0003677">
    <property type="term" value="F:DNA binding"/>
    <property type="evidence" value="ECO:0007669"/>
    <property type="project" value="UniProtKB-UniRule"/>
</dbReference>
<dbReference type="PANTHER" id="PTHR43479:SF21">
    <property type="entry name" value="TRANSCRIPTIONAL REGULATOR, TETR FAMILY"/>
    <property type="match status" value="1"/>
</dbReference>
<evidence type="ECO:0000256" key="1">
    <source>
        <dbReference type="ARBA" id="ARBA00023125"/>
    </source>
</evidence>
<gene>
    <name evidence="4" type="ordered locus">Spirs_0077</name>
</gene>
<dbReference type="PROSITE" id="PS50977">
    <property type="entry name" value="HTH_TETR_2"/>
    <property type="match status" value="1"/>
</dbReference>
<keyword evidence="5" id="KW-1185">Reference proteome</keyword>
<dbReference type="eggNOG" id="COG1309">
    <property type="taxonomic scope" value="Bacteria"/>
</dbReference>
<dbReference type="STRING" id="573413.Spirs_0077"/>
<feature type="DNA-binding region" description="H-T-H motif" evidence="2">
    <location>
        <begin position="32"/>
        <end position="51"/>
    </location>
</feature>